<sequence>MAERYDATGRLADGLPGVTDIEQYVSACRSLGYEHPDLTAHPGQVRERYLREDGMDLRALGADCAALQTVAAAADDALARQDAQLGVLVAAWRGVGADASRAFLTRHGESSRRAADAVRAAAAALADLRDRLWQAVDEKAGTVLAIGDGAQSRRADWLAAAQTVNTGSGDRAVASELVDHEVKPFVDNVIGGQFVTAVQAATEAVEAAYREAVASFGSSEATFEVPDELGPTPVPAPAELPTSPTAPTPVTPAAFAPAAAPATPASWSSPAAPPPSAPVAAVEPGPVTPAAAADPAAAAPMSGPSMPSMPSLGGGMPEIGGGLSSFGQQLGELLGGLMGDGALAEPDDLALEDPAEDVVDDEELDEEALDEEIPEDEEPVDPAAVEDPAAEVEDPPAEPVCPPPEEEPAATPPPEPPLIPPEEPPAEPPAEPVADGTPCEIAADELPQVGE</sequence>
<feature type="compositionally biased region" description="Low complexity" evidence="1">
    <location>
        <begin position="278"/>
        <end position="311"/>
    </location>
</feature>
<organism evidence="2 3">
    <name type="scientific">Mycolicibacterium rutilum</name>
    <name type="common">Mycobacterium rutilum</name>
    <dbReference type="NCBI Taxonomy" id="370526"/>
    <lineage>
        <taxon>Bacteria</taxon>
        <taxon>Bacillati</taxon>
        <taxon>Actinomycetota</taxon>
        <taxon>Actinomycetes</taxon>
        <taxon>Mycobacteriales</taxon>
        <taxon>Mycobacteriaceae</taxon>
        <taxon>Mycolicibacterium</taxon>
    </lineage>
</organism>
<evidence type="ECO:0000256" key="1">
    <source>
        <dbReference type="SAM" id="MobiDB-lite"/>
    </source>
</evidence>
<evidence type="ECO:0000313" key="2">
    <source>
        <dbReference type="EMBL" id="SEH92605.1"/>
    </source>
</evidence>
<proteinExistence type="predicted"/>
<dbReference type="Proteomes" id="UP000182915">
    <property type="component" value="Chromosome I"/>
</dbReference>
<dbReference type="AlphaFoldDB" id="A0A1H6M3R3"/>
<gene>
    <name evidence="2" type="ORF">SAMN04489835_5782</name>
</gene>
<feature type="compositionally biased region" description="Pro residues" evidence="1">
    <location>
        <begin position="410"/>
        <end position="431"/>
    </location>
</feature>
<feature type="region of interest" description="Disordered" evidence="1">
    <location>
        <begin position="337"/>
        <end position="451"/>
    </location>
</feature>
<feature type="region of interest" description="Disordered" evidence="1">
    <location>
        <begin position="223"/>
        <end position="324"/>
    </location>
</feature>
<evidence type="ECO:0000313" key="3">
    <source>
        <dbReference type="Proteomes" id="UP000182915"/>
    </source>
</evidence>
<dbReference type="OrthoDB" id="4727254at2"/>
<accession>A0A1H6M3R3</accession>
<dbReference type="EMBL" id="LT629971">
    <property type="protein sequence ID" value="SEH92605.1"/>
    <property type="molecule type" value="Genomic_DNA"/>
</dbReference>
<reference evidence="3" key="1">
    <citation type="submission" date="2016-10" db="EMBL/GenBank/DDBJ databases">
        <authorList>
            <person name="Varghese N."/>
            <person name="Submissions S."/>
        </authorList>
    </citation>
    <scope>NUCLEOTIDE SEQUENCE [LARGE SCALE GENOMIC DNA]</scope>
    <source>
        <strain evidence="3">DSM 45405</strain>
    </source>
</reference>
<feature type="compositionally biased region" description="Pro residues" evidence="1">
    <location>
        <begin position="232"/>
        <end position="250"/>
    </location>
</feature>
<feature type="compositionally biased region" description="Low complexity" evidence="1">
    <location>
        <begin position="251"/>
        <end position="270"/>
    </location>
</feature>
<feature type="compositionally biased region" description="Gly residues" evidence="1">
    <location>
        <begin position="312"/>
        <end position="324"/>
    </location>
</feature>
<name>A0A1H6M3R3_MYCRU</name>
<dbReference type="STRING" id="370526.SAMN04489835_5782"/>
<keyword evidence="3" id="KW-1185">Reference proteome</keyword>
<feature type="compositionally biased region" description="Acidic residues" evidence="1">
    <location>
        <begin position="345"/>
        <end position="380"/>
    </location>
</feature>
<protein>
    <submittedName>
        <fullName evidence="2">Uncharacterized protein</fullName>
    </submittedName>
</protein>